<dbReference type="AlphaFoldDB" id="A0AAP0NLZ6"/>
<proteinExistence type="predicted"/>
<evidence type="ECO:0000313" key="3">
    <source>
        <dbReference type="Proteomes" id="UP001419268"/>
    </source>
</evidence>
<accession>A0AAP0NLZ6</accession>
<dbReference type="Proteomes" id="UP001419268">
    <property type="component" value="Unassembled WGS sequence"/>
</dbReference>
<feature type="region of interest" description="Disordered" evidence="1">
    <location>
        <begin position="51"/>
        <end position="108"/>
    </location>
</feature>
<feature type="compositionally biased region" description="Basic and acidic residues" evidence="1">
    <location>
        <begin position="51"/>
        <end position="72"/>
    </location>
</feature>
<reference evidence="2 3" key="1">
    <citation type="submission" date="2024-01" db="EMBL/GenBank/DDBJ databases">
        <title>Genome assemblies of Stephania.</title>
        <authorList>
            <person name="Yang L."/>
        </authorList>
    </citation>
    <scope>NUCLEOTIDE SEQUENCE [LARGE SCALE GENOMIC DNA]</scope>
    <source>
        <strain evidence="2">JXDWG</strain>
        <tissue evidence="2">Leaf</tissue>
    </source>
</reference>
<dbReference type="EMBL" id="JBBNAG010000008">
    <property type="protein sequence ID" value="KAK9111743.1"/>
    <property type="molecule type" value="Genomic_DNA"/>
</dbReference>
<feature type="compositionally biased region" description="Polar residues" evidence="1">
    <location>
        <begin position="187"/>
        <end position="199"/>
    </location>
</feature>
<name>A0AAP0NLZ6_9MAGN</name>
<comment type="caution">
    <text evidence="2">The sequence shown here is derived from an EMBL/GenBank/DDBJ whole genome shotgun (WGS) entry which is preliminary data.</text>
</comment>
<protein>
    <submittedName>
        <fullName evidence="2">Uncharacterized protein</fullName>
    </submittedName>
</protein>
<sequence length="227" mass="25815">MELNREKRRLQERDNHRGLIRSKKRVLECENLRVLKMVHMRNIQRKLLGEKNRGMEREKRREKASHLREPMKMRKTRDKACGKRASSNSRVVEEATDDPSRPIPGGPTDRSILVNFNNHVAATIWKNEGNIDDPIDDDDDLLDLVRRTVDVVQKWKALPASESTMTLAEKMADDVLRHLAGKGSSISNAFEEGTQSGSHTVGYASGPSKRKHSGTYQPPMKPTKGKK</sequence>
<keyword evidence="3" id="KW-1185">Reference proteome</keyword>
<feature type="region of interest" description="Disordered" evidence="1">
    <location>
        <begin position="187"/>
        <end position="227"/>
    </location>
</feature>
<organism evidence="2 3">
    <name type="scientific">Stephania cephalantha</name>
    <dbReference type="NCBI Taxonomy" id="152367"/>
    <lineage>
        <taxon>Eukaryota</taxon>
        <taxon>Viridiplantae</taxon>
        <taxon>Streptophyta</taxon>
        <taxon>Embryophyta</taxon>
        <taxon>Tracheophyta</taxon>
        <taxon>Spermatophyta</taxon>
        <taxon>Magnoliopsida</taxon>
        <taxon>Ranunculales</taxon>
        <taxon>Menispermaceae</taxon>
        <taxon>Menispermoideae</taxon>
        <taxon>Cissampelideae</taxon>
        <taxon>Stephania</taxon>
    </lineage>
</organism>
<evidence type="ECO:0000313" key="2">
    <source>
        <dbReference type="EMBL" id="KAK9111743.1"/>
    </source>
</evidence>
<evidence type="ECO:0000256" key="1">
    <source>
        <dbReference type="SAM" id="MobiDB-lite"/>
    </source>
</evidence>
<gene>
    <name evidence="2" type="ORF">Scep_019262</name>
</gene>